<dbReference type="Proteomes" id="UP000824881">
    <property type="component" value="Unassembled WGS sequence"/>
</dbReference>
<evidence type="ECO:0000313" key="2">
    <source>
        <dbReference type="Proteomes" id="UP000824881"/>
    </source>
</evidence>
<name>A0ACB7J323_PLECO</name>
<evidence type="ECO:0000313" key="1">
    <source>
        <dbReference type="EMBL" id="KAG9224419.1"/>
    </source>
</evidence>
<protein>
    <submittedName>
        <fullName evidence="1">Uncharacterized protein</fullName>
    </submittedName>
</protein>
<dbReference type="EMBL" id="WQMT02000003">
    <property type="protein sequence ID" value="KAG9224419.1"/>
    <property type="molecule type" value="Genomic_DNA"/>
</dbReference>
<gene>
    <name evidence="1" type="ORF">CCMSSC00406_0009461</name>
</gene>
<reference evidence="1 2" key="1">
    <citation type="journal article" date="2021" name="Appl. Environ. Microbiol.">
        <title>Genetic linkage and physical mapping for an oyster mushroom Pleurotus cornucopiae and QTL analysis for the trait cap color.</title>
        <authorList>
            <person name="Zhang Y."/>
            <person name="Gao W."/>
            <person name="Sonnenberg A."/>
            <person name="Chen Q."/>
            <person name="Zhang J."/>
            <person name="Huang C."/>
        </authorList>
    </citation>
    <scope>NUCLEOTIDE SEQUENCE [LARGE SCALE GENOMIC DNA]</scope>
    <source>
        <strain evidence="1">CCMSSC00406</strain>
    </source>
</reference>
<keyword evidence="2" id="KW-1185">Reference proteome</keyword>
<comment type="caution">
    <text evidence="1">The sequence shown here is derived from an EMBL/GenBank/DDBJ whole genome shotgun (WGS) entry which is preliminary data.</text>
</comment>
<proteinExistence type="predicted"/>
<accession>A0ACB7J323</accession>
<sequence>MALVCRDPMSETHMTSGISREAYDKLMQLCAESGCSSNGHLGDKCIFFIDSCSYANVRAWGQSTSQCANGPFSSSQAFRDIRPPGRPYPYGDVPVSAHHSVVTLVRNPASWGVSIADLIARWPHVLTPKFHSEPYSKEFDFCVYTFMLNPWIRDHVCAAVALKCHGKTMTVAYLLRHIAVSMFYAVREKTTGLSDLDVFKMLMHVHLRQLVATGYSKKEKVVFVEVIWAESSLV</sequence>
<organism evidence="1 2">
    <name type="scientific">Pleurotus cornucopiae</name>
    <name type="common">Cornucopia mushroom</name>
    <dbReference type="NCBI Taxonomy" id="5321"/>
    <lineage>
        <taxon>Eukaryota</taxon>
        <taxon>Fungi</taxon>
        <taxon>Dikarya</taxon>
        <taxon>Basidiomycota</taxon>
        <taxon>Agaricomycotina</taxon>
        <taxon>Agaricomycetes</taxon>
        <taxon>Agaricomycetidae</taxon>
        <taxon>Agaricales</taxon>
        <taxon>Pleurotineae</taxon>
        <taxon>Pleurotaceae</taxon>
        <taxon>Pleurotus</taxon>
    </lineage>
</organism>